<comment type="similarity">
    <text evidence="1">Belongs to the bacterial solute-binding protein 3 family.</text>
</comment>
<feature type="compositionally biased region" description="Low complexity" evidence="4">
    <location>
        <begin position="196"/>
        <end position="210"/>
    </location>
</feature>
<feature type="compositionally biased region" description="Low complexity" evidence="4">
    <location>
        <begin position="172"/>
        <end position="187"/>
    </location>
</feature>
<comment type="caution">
    <text evidence="7">The sequence shown here is derived from an EMBL/GenBank/DDBJ whole genome shotgun (WGS) entry which is preliminary data.</text>
</comment>
<dbReference type="Proteomes" id="UP001153069">
    <property type="component" value="Unassembled WGS sequence"/>
</dbReference>
<feature type="region of interest" description="Disordered" evidence="4">
    <location>
        <begin position="1"/>
        <end position="293"/>
    </location>
</feature>
<dbReference type="GO" id="GO:0006865">
    <property type="term" value="P:amino acid transport"/>
    <property type="evidence" value="ECO:0007669"/>
    <property type="project" value="TreeGrafter"/>
</dbReference>
<reference evidence="7" key="1">
    <citation type="submission" date="2020-06" db="EMBL/GenBank/DDBJ databases">
        <authorList>
            <consortium name="Plant Systems Biology data submission"/>
        </authorList>
    </citation>
    <scope>NUCLEOTIDE SEQUENCE</scope>
    <source>
        <strain evidence="7">D6</strain>
    </source>
</reference>
<evidence type="ECO:0000259" key="6">
    <source>
        <dbReference type="Pfam" id="PF00497"/>
    </source>
</evidence>
<evidence type="ECO:0000256" key="4">
    <source>
        <dbReference type="SAM" id="MobiDB-lite"/>
    </source>
</evidence>
<feature type="compositionally biased region" description="Polar residues" evidence="4">
    <location>
        <begin position="246"/>
        <end position="261"/>
    </location>
</feature>
<evidence type="ECO:0000313" key="7">
    <source>
        <dbReference type="EMBL" id="CAB9517475.1"/>
    </source>
</evidence>
<dbReference type="OrthoDB" id="10056896at2759"/>
<keyword evidence="3" id="KW-0732">Signal</keyword>
<keyword evidence="5" id="KW-1133">Transmembrane helix</keyword>
<proteinExistence type="inferred from homology"/>
<evidence type="ECO:0000256" key="3">
    <source>
        <dbReference type="ARBA" id="ARBA00022729"/>
    </source>
</evidence>
<keyword evidence="5" id="KW-0812">Transmembrane</keyword>
<protein>
    <submittedName>
        <fullName evidence="7">Extracellular solute-binding protein</fullName>
    </submittedName>
</protein>
<dbReference type="PANTHER" id="PTHR30085">
    <property type="entry name" value="AMINO ACID ABC TRANSPORTER PERMEASE"/>
    <property type="match status" value="1"/>
</dbReference>
<feature type="compositionally biased region" description="Low complexity" evidence="4">
    <location>
        <begin position="267"/>
        <end position="279"/>
    </location>
</feature>
<feature type="compositionally biased region" description="Polar residues" evidence="4">
    <location>
        <begin position="62"/>
        <end position="100"/>
    </location>
</feature>
<feature type="compositionally biased region" description="Basic residues" evidence="4">
    <location>
        <begin position="141"/>
        <end position="151"/>
    </location>
</feature>
<evidence type="ECO:0000256" key="5">
    <source>
        <dbReference type="SAM" id="Phobius"/>
    </source>
</evidence>
<keyword evidence="2" id="KW-0813">Transport</keyword>
<keyword evidence="8" id="KW-1185">Reference proteome</keyword>
<dbReference type="InterPro" id="IPR001638">
    <property type="entry name" value="Solute-binding_3/MltF_N"/>
</dbReference>
<feature type="compositionally biased region" description="Polar residues" evidence="4">
    <location>
        <begin position="122"/>
        <end position="139"/>
    </location>
</feature>
<evidence type="ECO:0000256" key="2">
    <source>
        <dbReference type="ARBA" id="ARBA00022448"/>
    </source>
</evidence>
<dbReference type="AlphaFoldDB" id="A0A9N8EFG2"/>
<accession>A0A9N8EFG2</accession>
<gene>
    <name evidence="7" type="ORF">SEMRO_859_G211980.1</name>
</gene>
<feature type="compositionally biased region" description="Basic and acidic residues" evidence="4">
    <location>
        <begin position="35"/>
        <end position="54"/>
    </location>
</feature>
<organism evidence="7 8">
    <name type="scientific">Seminavis robusta</name>
    <dbReference type="NCBI Taxonomy" id="568900"/>
    <lineage>
        <taxon>Eukaryota</taxon>
        <taxon>Sar</taxon>
        <taxon>Stramenopiles</taxon>
        <taxon>Ochrophyta</taxon>
        <taxon>Bacillariophyta</taxon>
        <taxon>Bacillariophyceae</taxon>
        <taxon>Bacillariophycidae</taxon>
        <taxon>Naviculales</taxon>
        <taxon>Naviculaceae</taxon>
        <taxon>Seminavis</taxon>
    </lineage>
</organism>
<feature type="compositionally biased region" description="Polar residues" evidence="4">
    <location>
        <begin position="152"/>
        <end position="164"/>
    </location>
</feature>
<feature type="compositionally biased region" description="Polar residues" evidence="4">
    <location>
        <begin position="20"/>
        <end position="33"/>
    </location>
</feature>
<dbReference type="InterPro" id="IPR051455">
    <property type="entry name" value="Bact_solute-bind_prot3"/>
</dbReference>
<keyword evidence="5" id="KW-0472">Membrane</keyword>
<feature type="transmembrane region" description="Helical" evidence="5">
    <location>
        <begin position="345"/>
        <end position="366"/>
    </location>
</feature>
<feature type="domain" description="Solute-binding protein family 3/N-terminal" evidence="6">
    <location>
        <begin position="748"/>
        <end position="874"/>
    </location>
</feature>
<dbReference type="Pfam" id="PF00497">
    <property type="entry name" value="SBP_bac_3"/>
    <property type="match status" value="1"/>
</dbReference>
<dbReference type="SUPFAM" id="SSF53850">
    <property type="entry name" value="Periplasmic binding protein-like II"/>
    <property type="match status" value="2"/>
</dbReference>
<name>A0A9N8EFG2_9STRA</name>
<evidence type="ECO:0000313" key="8">
    <source>
        <dbReference type="Proteomes" id="UP001153069"/>
    </source>
</evidence>
<dbReference type="PANTHER" id="PTHR30085:SF6">
    <property type="entry name" value="ABC TRANSPORTER GLUTAMINE-BINDING PROTEIN GLNH"/>
    <property type="match status" value="1"/>
</dbReference>
<evidence type="ECO:0000256" key="1">
    <source>
        <dbReference type="ARBA" id="ARBA00010333"/>
    </source>
</evidence>
<dbReference type="EMBL" id="CAICTM010000858">
    <property type="protein sequence ID" value="CAB9517475.1"/>
    <property type="molecule type" value="Genomic_DNA"/>
</dbReference>
<dbReference type="Gene3D" id="3.40.190.10">
    <property type="entry name" value="Periplasmic binding protein-like II"/>
    <property type="match status" value="3"/>
</dbReference>
<sequence length="960" mass="104123">MSSKSLDASSENDLEAVEGANSNENDYVSATEISSDDRELLREKLARVEDEVLRKTSVARAPSTQQKPEAYPSSSEARSDWIENSSSNADTKQAQPTMSTGADDELKPAPIKSQPEEIFQSEPPSQSLLSEVAPTSSKGVNRIRRMTKRGLSHNNNPSNNQVLQRPSVVRRSGSNASGASAKGLSNNRHNNKGNRSRTSSVSSQNSGGNYSDDDLVIQEGPGIMDGFPDPFAHKVTTVQIPPASHMDNNSTAESPPLTSLTLDDHYSAPGGYAVGGPAPYLTPTPSVHNDEEFDDEIDNRRGDESVLVEATLVPDEQPRSFRLANTASSIVVEAKPLSMLLSNRLVVVGILLLIVVIVALAVGLGVGGSNNNAMENSVVTMTTNTTASPTAAPVPTLQRIRDTGMLRCGFEQTFKTLREFLSELDPHHEELAASANLNVPSQYQGFRGIFDLGLCQAIAWAINGENATFEAYAVTASDKHEMLLNGTIDVIVTKAFLSMENDLAEPTTGEGFSYSTSFISSGNGFCGLPHNVECAENGINTIGNCSDTVMCVLKGSAFRDDLERVVPQGRLLPKENPRELLLSFIAGSCNVVASETFKVFEMVLRPAGYQGEFATGTREATRELWAMATREDDTEWANFVNTVILGLVAAEERGITKETADDMGEVHLFGGEPLQYSRMLINAVKAVGNLGNLYDKSIGWILPRLQINHVNNGTTGLLFSSEFGDEVITGPGPREGGVLETVLQRGSLRCGVRPDRPGFATFDVTTTTAWKGFGVDYCVALASSLFQGRPNSVEFVNVISASEGFEALQGRRVDVLAGSVWTIQNNMREPTTQQSYSFTKPYFYGPVRAATNATRSFDENLCLATRQDDPQWSSFVYWTAQSIVYAEEHGITQLSSSNMPLTNLFGADLTRMFRDAVHAVGNFAQVYARNLEPRLPRGGRNRLTRVGDNTPLLYVPPGFD</sequence>